<keyword evidence="4" id="KW-0539">Nucleus</keyword>
<keyword evidence="2" id="KW-0238">DNA-binding</keyword>
<keyword evidence="3" id="KW-0804">Transcription</keyword>
<dbReference type="EMBL" id="JAGKQM010000019">
    <property type="protein sequence ID" value="KAH0859652.1"/>
    <property type="molecule type" value="Genomic_DNA"/>
</dbReference>
<evidence type="ECO:0000256" key="3">
    <source>
        <dbReference type="ARBA" id="ARBA00023163"/>
    </source>
</evidence>
<evidence type="ECO:0000313" key="7">
    <source>
        <dbReference type="Proteomes" id="UP000824890"/>
    </source>
</evidence>
<evidence type="ECO:0000256" key="1">
    <source>
        <dbReference type="ARBA" id="ARBA00023015"/>
    </source>
</evidence>
<dbReference type="PANTHER" id="PTHR31124">
    <property type="entry name" value="APICAL MERISTEM FORMATION PROTEIN-RELATED-RELATED"/>
    <property type="match status" value="1"/>
</dbReference>
<sequence length="659" mass="76563">MAAADDYLEIKDELMGAGDELMLLRYLKPMIDDGASWPQHFAEDADVFNKNPSTVFNPENTVFLIVKPRTETCGKTDGCEYGSWRIMVRDKLIRNEETGKLLGFKKILKFCVKKTKTRGREYKRSWVMEEYRLPNPKQDHVICKIRLLFQTEIGFLLFKHFSYSCGPLPAKQSLPAYGYGFPNPEDEGAYYLQSLIDHENEWPSYVTNDVYCMHPSALVDPHRDQMFARFGLCIFANRTEACGYTDGCESGCWRIMEGDKPISSIMVGEMFGYRRVFKFCEKDIDKHLGKVDGEVMFLTWIMEEYRLAEEEMKDKVLCVIKLHRSFIMAAAGDYLGIRDELMGAGDELILLRYLKPMIDDGASWPQHFAEDADVFNKNPSTVFNPENTVFLIVKPRTETCGKTDGCEYGSWRIMVRDKLIRNEETGKLLGFKKILKFCVKKTKTRGREYKRSWVMEEYRLPNPKQDHVICKIRLLFQTEIGFLLFKHFSYSCGPLPAKQSLPAYGYGFPNPEDEGAYYLQSLIDHENEWPSYVTNDVYCMHPSALVDPHRDQMFARFGLCIFANRTEACGYTDGCESGCWRIMEGDKPISSIMVGEMFGYRRVFKFCEKDIDKHLGKVDGEVMFLTWIMEEYRLAEEEMKDKVLCVIKLHRSFFYTQER</sequence>
<evidence type="ECO:0000259" key="5">
    <source>
        <dbReference type="PROSITE" id="PS51005"/>
    </source>
</evidence>
<feature type="domain" description="NAC" evidence="5">
    <location>
        <begin position="9"/>
        <end position="148"/>
    </location>
</feature>
<feature type="domain" description="NAC" evidence="5">
    <location>
        <begin position="336"/>
        <end position="475"/>
    </location>
</feature>
<feature type="domain" description="NAC" evidence="5">
    <location>
        <begin position="174"/>
        <end position="323"/>
    </location>
</feature>
<evidence type="ECO:0000256" key="4">
    <source>
        <dbReference type="ARBA" id="ARBA00023242"/>
    </source>
</evidence>
<name>A0ABQ7XUN9_BRANA</name>
<dbReference type="Pfam" id="PF02365">
    <property type="entry name" value="NAM"/>
    <property type="match status" value="4"/>
</dbReference>
<protein>
    <recommendedName>
        <fullName evidence="5">NAC domain-containing protein</fullName>
    </recommendedName>
</protein>
<proteinExistence type="predicted"/>
<accession>A0ABQ7XUN9</accession>
<dbReference type="InterPro" id="IPR036093">
    <property type="entry name" value="NAC_dom_sf"/>
</dbReference>
<dbReference type="PANTHER" id="PTHR31124:SF7">
    <property type="entry name" value="APICAL MERISTEM FORMATION PROTEIN-RELATED"/>
    <property type="match status" value="1"/>
</dbReference>
<comment type="caution">
    <text evidence="6">The sequence shown here is derived from an EMBL/GenBank/DDBJ whole genome shotgun (WGS) entry which is preliminary data.</text>
</comment>
<reference evidence="6 7" key="1">
    <citation type="submission" date="2021-05" db="EMBL/GenBank/DDBJ databases">
        <title>Genome Assembly of Synthetic Allotetraploid Brassica napus Reveals Homoeologous Exchanges between Subgenomes.</title>
        <authorList>
            <person name="Davis J.T."/>
        </authorList>
    </citation>
    <scope>NUCLEOTIDE SEQUENCE [LARGE SCALE GENOMIC DNA]</scope>
    <source>
        <strain evidence="7">cv. Da-Ae</strain>
        <tissue evidence="6">Seedling</tissue>
    </source>
</reference>
<evidence type="ECO:0000256" key="2">
    <source>
        <dbReference type="ARBA" id="ARBA00023125"/>
    </source>
</evidence>
<gene>
    <name evidence="6" type="ORF">HID58_087913</name>
</gene>
<evidence type="ECO:0000313" key="6">
    <source>
        <dbReference type="EMBL" id="KAH0859652.1"/>
    </source>
</evidence>
<feature type="domain" description="NAC" evidence="5">
    <location>
        <begin position="501"/>
        <end position="650"/>
    </location>
</feature>
<dbReference type="Proteomes" id="UP000824890">
    <property type="component" value="Unassembled WGS sequence"/>
</dbReference>
<dbReference type="PROSITE" id="PS51005">
    <property type="entry name" value="NAC"/>
    <property type="match status" value="4"/>
</dbReference>
<dbReference type="SUPFAM" id="SSF101941">
    <property type="entry name" value="NAC domain"/>
    <property type="match status" value="4"/>
</dbReference>
<dbReference type="Gene3D" id="2.170.150.80">
    <property type="entry name" value="NAC domain"/>
    <property type="match status" value="4"/>
</dbReference>
<organism evidence="6 7">
    <name type="scientific">Brassica napus</name>
    <name type="common">Rape</name>
    <dbReference type="NCBI Taxonomy" id="3708"/>
    <lineage>
        <taxon>Eukaryota</taxon>
        <taxon>Viridiplantae</taxon>
        <taxon>Streptophyta</taxon>
        <taxon>Embryophyta</taxon>
        <taxon>Tracheophyta</taxon>
        <taxon>Spermatophyta</taxon>
        <taxon>Magnoliopsida</taxon>
        <taxon>eudicotyledons</taxon>
        <taxon>Gunneridae</taxon>
        <taxon>Pentapetalae</taxon>
        <taxon>rosids</taxon>
        <taxon>malvids</taxon>
        <taxon>Brassicales</taxon>
        <taxon>Brassicaceae</taxon>
        <taxon>Brassiceae</taxon>
        <taxon>Brassica</taxon>
    </lineage>
</organism>
<keyword evidence="7" id="KW-1185">Reference proteome</keyword>
<dbReference type="InterPro" id="IPR003441">
    <property type="entry name" value="NAC-dom"/>
</dbReference>
<keyword evidence="1" id="KW-0805">Transcription regulation</keyword>